<accession>A0A514DHS3</accession>
<reference evidence="1 2" key="1">
    <citation type="submission" date="2019-05" db="EMBL/GenBank/DDBJ databases">
        <authorList>
            <person name="Hammer B.W."/>
            <person name="Chiaro A."/>
            <person name="Dufresne J."/>
            <person name="Kristler A."/>
            <person name="Kuo C.N."/>
            <person name="Ozcan Z."/>
            <person name="Pasmanik V."/>
            <person name="Shin J."/>
            <person name="Stephens K.N."/>
            <person name="Butela K.A."/>
            <person name="Garlena R.A."/>
            <person name="Russell D.A."/>
            <person name="Pope W.H."/>
            <person name="Jacobs-Sera D."/>
            <person name="Hatfull G.F."/>
        </authorList>
    </citation>
    <scope>NUCLEOTIDE SEQUENCE [LARGE SCALE GENOMIC DNA]</scope>
</reference>
<organism evidence="1 2">
    <name type="scientific">Gordonia phage Zipp</name>
    <dbReference type="NCBI Taxonomy" id="2591212"/>
    <lineage>
        <taxon>Viruses</taxon>
        <taxon>Duplodnaviria</taxon>
        <taxon>Heunggongvirae</taxon>
        <taxon>Uroviricota</taxon>
        <taxon>Caudoviricetes</taxon>
        <taxon>Stackebrandtviridae</taxon>
        <taxon>Schenleyvirinae</taxon>
        <taxon>Zitchvirus</taxon>
        <taxon>Zitchvirus zipp</taxon>
    </lineage>
</organism>
<dbReference type="Proteomes" id="UP000316610">
    <property type="component" value="Segment"/>
</dbReference>
<proteinExistence type="predicted"/>
<evidence type="ECO:0000313" key="1">
    <source>
        <dbReference type="EMBL" id="QDH93162.1"/>
    </source>
</evidence>
<dbReference type="KEGG" id="vg:63027311"/>
<dbReference type="RefSeq" id="YP_010002757.1">
    <property type="nucleotide sequence ID" value="NC_053248.1"/>
</dbReference>
<keyword evidence="2" id="KW-1185">Reference proteome</keyword>
<evidence type="ECO:0000313" key="2">
    <source>
        <dbReference type="Proteomes" id="UP000316610"/>
    </source>
</evidence>
<protein>
    <submittedName>
        <fullName evidence="1">Uncharacterized protein</fullName>
    </submittedName>
</protein>
<dbReference type="EMBL" id="MK937607">
    <property type="protein sequence ID" value="QDH93162.1"/>
    <property type="molecule type" value="Genomic_DNA"/>
</dbReference>
<dbReference type="GeneID" id="63027311"/>
<gene>
    <name evidence="1" type="primary">8</name>
    <name evidence="1" type="ORF">SEA_ZIPP_8</name>
</gene>
<name>A0A514DHS3_9CAUD</name>
<sequence length="103" mass="11667">MTTTQAAAPAYIERTDYAGRWQIVKANPKIGYSPAGTLHELVGAEVGEEYSIWEYSGHTRDGRHLFTRERCITGTDGRVYEYDSNGGLVLIHPADRRIRFYSK</sequence>